<keyword evidence="1" id="KW-0472">Membrane</keyword>
<evidence type="ECO:0000313" key="3">
    <source>
        <dbReference type="Proteomes" id="UP000243180"/>
    </source>
</evidence>
<sequence>MNMTLSIAPLISLVAGILILAAPRLLNYIVAIYLIIIGLLGLFGAGNFNLH</sequence>
<organism evidence="2 3">
    <name type="scientific">Sulfuricaulis limicola</name>
    <dbReference type="NCBI Taxonomy" id="1620215"/>
    <lineage>
        <taxon>Bacteria</taxon>
        <taxon>Pseudomonadati</taxon>
        <taxon>Pseudomonadota</taxon>
        <taxon>Gammaproteobacteria</taxon>
        <taxon>Acidiferrobacterales</taxon>
        <taxon>Acidiferrobacteraceae</taxon>
        <taxon>Sulfuricaulis</taxon>
    </lineage>
</organism>
<dbReference type="InParanoid" id="A0A1B4XGZ9"/>
<dbReference type="InterPro" id="IPR021446">
    <property type="entry name" value="DUF3096"/>
</dbReference>
<keyword evidence="3" id="KW-1185">Reference proteome</keyword>
<dbReference type="Pfam" id="PF11295">
    <property type="entry name" value="DUF3096"/>
    <property type="match status" value="1"/>
</dbReference>
<dbReference type="AlphaFoldDB" id="A0A1B4XGZ9"/>
<name>A0A1B4XGZ9_9GAMM</name>
<proteinExistence type="predicted"/>
<keyword evidence="1" id="KW-0812">Transmembrane</keyword>
<reference evidence="2 3" key="1">
    <citation type="submission" date="2015-05" db="EMBL/GenBank/DDBJ databases">
        <title>Complete genome sequence of a sulfur-oxidizing gammaproteobacterium strain HA5.</title>
        <authorList>
            <person name="Miura A."/>
            <person name="Kojima H."/>
            <person name="Fukui M."/>
        </authorList>
    </citation>
    <scope>NUCLEOTIDE SEQUENCE [LARGE SCALE GENOMIC DNA]</scope>
    <source>
        <strain evidence="2 3">HA5</strain>
    </source>
</reference>
<protein>
    <recommendedName>
        <fullName evidence="4">DUF3096 domain-containing protein</fullName>
    </recommendedName>
</protein>
<dbReference type="Proteomes" id="UP000243180">
    <property type="component" value="Chromosome"/>
</dbReference>
<evidence type="ECO:0000256" key="1">
    <source>
        <dbReference type="SAM" id="Phobius"/>
    </source>
</evidence>
<evidence type="ECO:0008006" key="4">
    <source>
        <dbReference type="Google" id="ProtNLM"/>
    </source>
</evidence>
<evidence type="ECO:0000313" key="2">
    <source>
        <dbReference type="EMBL" id="BAV34092.1"/>
    </source>
</evidence>
<gene>
    <name evidence="2" type="ORF">SCL_1794</name>
</gene>
<feature type="transmembrane region" description="Helical" evidence="1">
    <location>
        <begin position="31"/>
        <end position="50"/>
    </location>
</feature>
<dbReference type="KEGG" id="slim:SCL_1794"/>
<keyword evidence="1" id="KW-1133">Transmembrane helix</keyword>
<accession>A0A1B4XGZ9</accession>
<dbReference type="EMBL" id="AP014879">
    <property type="protein sequence ID" value="BAV34092.1"/>
    <property type="molecule type" value="Genomic_DNA"/>
</dbReference>
<dbReference type="RefSeq" id="WP_096360880.1">
    <property type="nucleotide sequence ID" value="NZ_AP014879.1"/>
</dbReference>